<evidence type="ECO:0000313" key="2">
    <source>
        <dbReference type="Proteomes" id="UP000401081"/>
    </source>
</evidence>
<organism evidence="1 2">
    <name type="scientific">Kluyvera cryocrescens</name>
    <name type="common">Kluyvera citrophila</name>
    <dbReference type="NCBI Taxonomy" id="580"/>
    <lineage>
        <taxon>Bacteria</taxon>
        <taxon>Pseudomonadati</taxon>
        <taxon>Pseudomonadota</taxon>
        <taxon>Gammaproteobacteria</taxon>
        <taxon>Enterobacterales</taxon>
        <taxon>Enterobacteriaceae</taxon>
        <taxon>Kluyvera</taxon>
    </lineage>
</organism>
<keyword evidence="2" id="KW-1185">Reference proteome</keyword>
<gene>
    <name evidence="1" type="ORF">NCTC12993_02081</name>
</gene>
<dbReference type="Proteomes" id="UP000401081">
    <property type="component" value="Unassembled WGS sequence"/>
</dbReference>
<reference evidence="1 2" key="1">
    <citation type="submission" date="2019-03" db="EMBL/GenBank/DDBJ databases">
        <authorList>
            <consortium name="Pathogen Informatics"/>
        </authorList>
    </citation>
    <scope>NUCLEOTIDE SEQUENCE [LARGE SCALE GENOMIC DNA]</scope>
    <source>
        <strain evidence="1 2">NCTC12993</strain>
    </source>
</reference>
<sequence length="119" mass="13793">MPLLAWAENPNDLIELEEKKGPKKISLFAMQDSPDSLYSLRRDLLCTLEPNNYFVVLLCSHNAWKNIPAEKLLNWIRKSQKWAKYYHCTLLGKVRISGEILLGLLSHFISSCLSRFFLP</sequence>
<dbReference type="InterPro" id="IPR017745">
    <property type="entry name" value="BcsE"/>
</dbReference>
<protein>
    <submittedName>
        <fullName evidence="1">Cellulose biosynthesis protein BcsE</fullName>
    </submittedName>
</protein>
<dbReference type="EMBL" id="CAADJD010000015">
    <property type="protein sequence ID" value="VFS61842.1"/>
    <property type="molecule type" value="Genomic_DNA"/>
</dbReference>
<dbReference type="AlphaFoldDB" id="A0A485ALG7"/>
<accession>A0A485ALG7</accession>
<dbReference type="GO" id="GO:0035438">
    <property type="term" value="F:cyclic-di-GMP binding"/>
    <property type="evidence" value="ECO:0007669"/>
    <property type="project" value="InterPro"/>
</dbReference>
<name>A0A485ALG7_KLUCR</name>
<dbReference type="Pfam" id="PF10995">
    <property type="entry name" value="CBP_BcsE"/>
    <property type="match status" value="1"/>
</dbReference>
<proteinExistence type="predicted"/>
<evidence type="ECO:0000313" key="1">
    <source>
        <dbReference type="EMBL" id="VFS61842.1"/>
    </source>
</evidence>